<dbReference type="Gene3D" id="3.40.50.150">
    <property type="entry name" value="Vaccinia Virus protein VP39"/>
    <property type="match status" value="1"/>
</dbReference>
<organism evidence="3 4">
    <name type="scientific">Ligilactobacillus animalis</name>
    <dbReference type="NCBI Taxonomy" id="1605"/>
    <lineage>
        <taxon>Bacteria</taxon>
        <taxon>Bacillati</taxon>
        <taxon>Bacillota</taxon>
        <taxon>Bacilli</taxon>
        <taxon>Lactobacillales</taxon>
        <taxon>Lactobacillaceae</taxon>
        <taxon>Ligilactobacillus</taxon>
    </lineage>
</organism>
<dbReference type="GO" id="GO:0032259">
    <property type="term" value="P:methylation"/>
    <property type="evidence" value="ECO:0007669"/>
    <property type="project" value="UniProtKB-KW"/>
</dbReference>
<evidence type="ECO:0000313" key="4">
    <source>
        <dbReference type="Proteomes" id="UP001238155"/>
    </source>
</evidence>
<dbReference type="EMBL" id="CP123751">
    <property type="protein sequence ID" value="WHQ80892.1"/>
    <property type="molecule type" value="Genomic_DNA"/>
</dbReference>
<feature type="domain" description="Methyltransferase" evidence="2">
    <location>
        <begin position="37"/>
        <end position="132"/>
    </location>
</feature>
<dbReference type="PANTHER" id="PTHR43861">
    <property type="entry name" value="TRANS-ACONITATE 2-METHYLTRANSFERASE-RELATED"/>
    <property type="match status" value="1"/>
</dbReference>
<sequence>MIYSSFAKLYDELMEPTMYDQWLDFVEQELPKTTGQILDLACGAGRLAVMLAQNGYQVSGVDLSEEMLALAEMHAREAKLAIPFMQGNMLDLSELGQYSAVTCFADSFCYLQDEVQVLQAFKEVYQHLEDDGKFIFDVITPYQTDEVYPGYMYNYTAEDQAFIWSSFADEFEHSAVHELTFFVWNEALESYERISEIHHERTYELEVYQRLLTQAGFKDITVSADFGKGDLTSETTRWFFSCHKQIGG</sequence>
<reference evidence="3" key="1">
    <citation type="submission" date="2023-04" db="EMBL/GenBank/DDBJ databases">
        <title>Four porcine-derived lactic acid bacteria strains analyses and their evaluation as potential probiotics based on genomics.</title>
        <authorList>
            <person name="Niu D."/>
        </authorList>
    </citation>
    <scope>NUCLEOTIDE SEQUENCE</scope>
    <source>
        <strain evidence="3">ZSB1</strain>
    </source>
</reference>
<dbReference type="CDD" id="cd02440">
    <property type="entry name" value="AdoMet_MTases"/>
    <property type="match status" value="1"/>
</dbReference>
<dbReference type="EC" id="2.1.1.-" evidence="3"/>
<proteinExistence type="predicted"/>
<dbReference type="Proteomes" id="UP001238155">
    <property type="component" value="Chromosome"/>
</dbReference>
<keyword evidence="1 3" id="KW-0808">Transferase</keyword>
<dbReference type="AlphaFoldDB" id="A0AAJ6FPY1"/>
<evidence type="ECO:0000313" key="3">
    <source>
        <dbReference type="EMBL" id="WHQ80892.1"/>
    </source>
</evidence>
<keyword evidence="3" id="KW-0489">Methyltransferase</keyword>
<accession>A0AAJ6FPY1</accession>
<dbReference type="Pfam" id="PF13649">
    <property type="entry name" value="Methyltransf_25"/>
    <property type="match status" value="1"/>
</dbReference>
<dbReference type="Gene3D" id="2.20.25.110">
    <property type="entry name" value="S-adenosyl-L-methionine-dependent methyltransferases"/>
    <property type="match status" value="1"/>
</dbReference>
<dbReference type="GO" id="GO:0008168">
    <property type="term" value="F:methyltransferase activity"/>
    <property type="evidence" value="ECO:0007669"/>
    <property type="project" value="UniProtKB-KW"/>
</dbReference>
<name>A0AAJ6FPY1_9LACO</name>
<gene>
    <name evidence="3" type="ORF">QFF56_04165</name>
</gene>
<dbReference type="InterPro" id="IPR029063">
    <property type="entry name" value="SAM-dependent_MTases_sf"/>
</dbReference>
<dbReference type="InterPro" id="IPR041698">
    <property type="entry name" value="Methyltransf_25"/>
</dbReference>
<dbReference type="RefSeq" id="WP_136344480.1">
    <property type="nucleotide sequence ID" value="NZ_CABIZJ010000008.1"/>
</dbReference>
<evidence type="ECO:0000259" key="2">
    <source>
        <dbReference type="Pfam" id="PF13649"/>
    </source>
</evidence>
<dbReference type="SUPFAM" id="SSF53335">
    <property type="entry name" value="S-adenosyl-L-methionine-dependent methyltransferases"/>
    <property type="match status" value="1"/>
</dbReference>
<protein>
    <submittedName>
        <fullName evidence="3">Class I SAM-dependent methyltransferase</fullName>
        <ecNumber evidence="3">2.1.1.-</ecNumber>
    </submittedName>
</protein>
<evidence type="ECO:0000256" key="1">
    <source>
        <dbReference type="ARBA" id="ARBA00022679"/>
    </source>
</evidence>